<dbReference type="SMART" id="SM00248">
    <property type="entry name" value="ANK"/>
    <property type="match status" value="5"/>
</dbReference>
<dbReference type="OrthoDB" id="59652at2759"/>
<proteinExistence type="predicted"/>
<name>A0A8K1CKG3_PYTOL</name>
<accession>A0A8K1CKG3</accession>
<evidence type="ECO:0000313" key="5">
    <source>
        <dbReference type="Proteomes" id="UP000794436"/>
    </source>
</evidence>
<organism evidence="4 5">
    <name type="scientific">Pythium oligandrum</name>
    <name type="common">Mycoparasitic fungus</name>
    <dbReference type="NCBI Taxonomy" id="41045"/>
    <lineage>
        <taxon>Eukaryota</taxon>
        <taxon>Sar</taxon>
        <taxon>Stramenopiles</taxon>
        <taxon>Oomycota</taxon>
        <taxon>Peronosporomycetes</taxon>
        <taxon>Pythiales</taxon>
        <taxon>Pythiaceae</taxon>
        <taxon>Pythium</taxon>
    </lineage>
</organism>
<dbReference type="Pfam" id="PF12796">
    <property type="entry name" value="Ank_2"/>
    <property type="match status" value="2"/>
</dbReference>
<dbReference type="SUPFAM" id="SSF48403">
    <property type="entry name" value="Ankyrin repeat"/>
    <property type="match status" value="1"/>
</dbReference>
<dbReference type="Gene3D" id="1.25.40.20">
    <property type="entry name" value="Ankyrin repeat-containing domain"/>
    <property type="match status" value="1"/>
</dbReference>
<evidence type="ECO:0000256" key="1">
    <source>
        <dbReference type="ARBA" id="ARBA00022737"/>
    </source>
</evidence>
<dbReference type="InterPro" id="IPR002110">
    <property type="entry name" value="Ankyrin_rpt"/>
</dbReference>
<dbReference type="AlphaFoldDB" id="A0A8K1CKG3"/>
<comment type="caution">
    <text evidence="4">The sequence shown here is derived from an EMBL/GenBank/DDBJ whole genome shotgun (WGS) entry which is preliminary data.</text>
</comment>
<dbReference type="Proteomes" id="UP000794436">
    <property type="component" value="Unassembled WGS sequence"/>
</dbReference>
<evidence type="ECO:0008006" key="6">
    <source>
        <dbReference type="Google" id="ProtNLM"/>
    </source>
</evidence>
<evidence type="ECO:0000313" key="4">
    <source>
        <dbReference type="EMBL" id="TMW65184.1"/>
    </source>
</evidence>
<dbReference type="PANTHER" id="PTHR24189:SF50">
    <property type="entry name" value="ANKYRIN REPEAT AND SOCS BOX PROTEIN 2"/>
    <property type="match status" value="1"/>
</dbReference>
<dbReference type="InterPro" id="IPR050745">
    <property type="entry name" value="Multifunctional_regulatory"/>
</dbReference>
<evidence type="ECO:0000256" key="2">
    <source>
        <dbReference type="ARBA" id="ARBA00023043"/>
    </source>
</evidence>
<keyword evidence="1" id="KW-0677">Repeat</keyword>
<keyword evidence="5" id="KW-1185">Reference proteome</keyword>
<feature type="repeat" description="ANK" evidence="3">
    <location>
        <begin position="326"/>
        <end position="358"/>
    </location>
</feature>
<protein>
    <recommendedName>
        <fullName evidence="6">Ankyrin</fullName>
    </recommendedName>
</protein>
<feature type="repeat" description="ANK" evidence="3">
    <location>
        <begin position="249"/>
        <end position="273"/>
    </location>
</feature>
<dbReference type="InterPro" id="IPR036770">
    <property type="entry name" value="Ankyrin_rpt-contain_sf"/>
</dbReference>
<feature type="repeat" description="ANK" evidence="3">
    <location>
        <begin position="283"/>
        <end position="325"/>
    </location>
</feature>
<keyword evidence="2 3" id="KW-0040">ANK repeat</keyword>
<sequence>MDAHDASKLATSALFAAAASGDVDAIHDFFRQPAVRPTIDRINHVFRIEYEAALAENKSPFRTRSQGPRETELWYSRRSAKHSWMQELVFDEPTERGHVHVLAWFFSDKASGIIGDTIRGLLSRISSRVMASRAFSAEFTEMILTSHLFLELSQVERDYAMALMLEAAVAQRRIDTIRLLVSHGVGLTDASDAIMACASYGDPSVIETLTNCGVFSSTYRVLEGAAYLGKYMAARELIRQGMDTQADEHEFGPLHIAAEEGEAEIVKLFVTDGFADVNAQCPRGSTPLMSSMNKDSLELGRCRDGPPIVVLTLLQNGADVHLRDDDGRTALHRAARSEYEEILSYLLQYGADPNAQDNFGITPLHIVTDMLADEDYFVHLDSLLACGADPFLQDADGDSPFNTLLESESGRMYIETHPEYFDQQ</sequence>
<evidence type="ECO:0000256" key="3">
    <source>
        <dbReference type="PROSITE-ProRule" id="PRU00023"/>
    </source>
</evidence>
<dbReference type="PANTHER" id="PTHR24189">
    <property type="entry name" value="MYOTROPHIN"/>
    <property type="match status" value="1"/>
</dbReference>
<gene>
    <name evidence="4" type="ORF">Poli38472_009351</name>
</gene>
<dbReference type="PROSITE" id="PS50297">
    <property type="entry name" value="ANK_REP_REGION"/>
    <property type="match status" value="2"/>
</dbReference>
<dbReference type="PROSITE" id="PS50088">
    <property type="entry name" value="ANK_REPEAT"/>
    <property type="match status" value="3"/>
</dbReference>
<dbReference type="EMBL" id="SPLM01000038">
    <property type="protein sequence ID" value="TMW65184.1"/>
    <property type="molecule type" value="Genomic_DNA"/>
</dbReference>
<reference evidence="4" key="1">
    <citation type="submission" date="2019-03" db="EMBL/GenBank/DDBJ databases">
        <title>Long read genome sequence of the mycoparasitic Pythium oligandrum ATCC 38472 isolated from sugarbeet rhizosphere.</title>
        <authorList>
            <person name="Gaulin E."/>
        </authorList>
    </citation>
    <scope>NUCLEOTIDE SEQUENCE</scope>
    <source>
        <strain evidence="4">ATCC 38472_TT</strain>
    </source>
</reference>